<reference evidence="1" key="1">
    <citation type="submission" date="2019-06" db="EMBL/GenBank/DDBJ databases">
        <authorList>
            <consortium name="Wellcome Sanger Institute Data Sharing"/>
        </authorList>
    </citation>
    <scope>NUCLEOTIDE SEQUENCE [LARGE SCALE GENOMIC DNA]</scope>
</reference>
<sequence length="101" mass="11167">MSRTMMETFKVPDLGGLPPSTAVTRRVLCSLCFSRSKVFCKTKNGILSSPLSRICTLKYSLWLNLYIRTVLETTSGSRASGNWKYFPGRVDSGISSVFSSS</sequence>
<protein>
    <submittedName>
        <fullName evidence="1">Uncharacterized protein</fullName>
    </submittedName>
</protein>
<evidence type="ECO:0000313" key="1">
    <source>
        <dbReference type="Ensembl" id="ENSSORP00005005631.1"/>
    </source>
</evidence>
<reference evidence="1" key="3">
    <citation type="submission" date="2025-09" db="UniProtKB">
        <authorList>
            <consortium name="Ensembl"/>
        </authorList>
    </citation>
    <scope>IDENTIFICATION</scope>
</reference>
<accession>A0A672YLY9</accession>
<evidence type="ECO:0000313" key="2">
    <source>
        <dbReference type="Proteomes" id="UP000472271"/>
    </source>
</evidence>
<dbReference type="Ensembl" id="ENSSORT00005005873.1">
    <property type="protein sequence ID" value="ENSSORP00005005631.1"/>
    <property type="gene ID" value="ENSSORG00005003413.1"/>
</dbReference>
<name>A0A672YLY9_9TELE</name>
<proteinExistence type="predicted"/>
<keyword evidence="2" id="KW-1185">Reference proteome</keyword>
<dbReference type="Proteomes" id="UP000472271">
    <property type="component" value="Chromosome 10"/>
</dbReference>
<reference evidence="1" key="2">
    <citation type="submission" date="2025-08" db="UniProtKB">
        <authorList>
            <consortium name="Ensembl"/>
        </authorList>
    </citation>
    <scope>IDENTIFICATION</scope>
</reference>
<dbReference type="AlphaFoldDB" id="A0A672YLY9"/>
<organism evidence="1 2">
    <name type="scientific">Sphaeramia orbicularis</name>
    <name type="common">orbiculate cardinalfish</name>
    <dbReference type="NCBI Taxonomy" id="375764"/>
    <lineage>
        <taxon>Eukaryota</taxon>
        <taxon>Metazoa</taxon>
        <taxon>Chordata</taxon>
        <taxon>Craniata</taxon>
        <taxon>Vertebrata</taxon>
        <taxon>Euteleostomi</taxon>
        <taxon>Actinopterygii</taxon>
        <taxon>Neopterygii</taxon>
        <taxon>Teleostei</taxon>
        <taxon>Neoteleostei</taxon>
        <taxon>Acanthomorphata</taxon>
        <taxon>Gobiaria</taxon>
        <taxon>Kurtiformes</taxon>
        <taxon>Apogonoidei</taxon>
        <taxon>Apogonidae</taxon>
        <taxon>Apogoninae</taxon>
        <taxon>Sphaeramia</taxon>
    </lineage>
</organism>
<dbReference type="InParanoid" id="A0A672YLY9"/>